<dbReference type="GO" id="GO:0005886">
    <property type="term" value="C:plasma membrane"/>
    <property type="evidence" value="ECO:0007669"/>
    <property type="project" value="UniProtKB-SubCell"/>
</dbReference>
<keyword evidence="3 6" id="KW-0812">Transmembrane</keyword>
<evidence type="ECO:0000256" key="1">
    <source>
        <dbReference type="ARBA" id="ARBA00004651"/>
    </source>
</evidence>
<evidence type="ECO:0000256" key="4">
    <source>
        <dbReference type="ARBA" id="ARBA00022989"/>
    </source>
</evidence>
<dbReference type="PANTHER" id="PTHR30250">
    <property type="entry name" value="PST FAMILY PREDICTED COLANIC ACID TRANSPORTER"/>
    <property type="match status" value="1"/>
</dbReference>
<sequence>MFNKLLKNSFIYVLGDVLNKSIPFFMLPVLTRYLTPEDYGTIASFSALVSAFAVCSGLSVHGAVNVNFFRIGKEELKEYIGNTIIILNVSTLVIFAITFVVSPIIGEKLKLPTEWILIAVILAFAQFLTTINLVLWTAEQKPKQYTIYQLSQTLLFATLSLTFIVALKMDWKGQLIAQSIGTILFAGFSFLFIIKRGYLRFKMNREYISDALKFGIPLIPHQLSMWLKTGSDRVILMSLVGSAETGIYSVSYQIGTVISVLVAAFNKAWSPYLYRVLSEEPKIETKLKLVNFTYIYMAAIVVIALLFSLSGKYLIPFFLGERFASSMKYLVYFSMAFAFQGMYCMVANYMFYAKKTNLISYVTFTTSLLHVAMTYTFTKLYGSIGAAYSTLISYFLTFISIWYVSNKVYPMPWFFRIKSNQ</sequence>
<feature type="transmembrane region" description="Helical" evidence="6">
    <location>
        <begin position="150"/>
        <end position="169"/>
    </location>
</feature>
<feature type="transmembrane region" description="Helical" evidence="6">
    <location>
        <begin position="85"/>
        <end position="105"/>
    </location>
</feature>
<feature type="transmembrane region" description="Helical" evidence="6">
    <location>
        <begin position="117"/>
        <end position="138"/>
    </location>
</feature>
<gene>
    <name evidence="7" type="ORF">C8D98_0881</name>
</gene>
<evidence type="ECO:0000256" key="5">
    <source>
        <dbReference type="ARBA" id="ARBA00023136"/>
    </source>
</evidence>
<keyword evidence="4 6" id="KW-1133">Transmembrane helix</keyword>
<dbReference type="InterPro" id="IPR050833">
    <property type="entry name" value="Poly_Biosynth_Transport"/>
</dbReference>
<evidence type="ECO:0000313" key="8">
    <source>
        <dbReference type="Proteomes" id="UP000294614"/>
    </source>
</evidence>
<dbReference type="Pfam" id="PF01943">
    <property type="entry name" value="Polysacc_synt"/>
    <property type="match status" value="1"/>
</dbReference>
<feature type="transmembrane region" description="Helical" evidence="6">
    <location>
        <begin position="358"/>
        <end position="378"/>
    </location>
</feature>
<feature type="transmembrane region" description="Helical" evidence="6">
    <location>
        <begin position="384"/>
        <end position="404"/>
    </location>
</feature>
<dbReference type="AlphaFoldDB" id="A0A4R1KCS9"/>
<dbReference type="PANTHER" id="PTHR30250:SF11">
    <property type="entry name" value="O-ANTIGEN TRANSPORTER-RELATED"/>
    <property type="match status" value="1"/>
</dbReference>
<feature type="transmembrane region" description="Helical" evidence="6">
    <location>
        <begin position="329"/>
        <end position="351"/>
    </location>
</feature>
<evidence type="ECO:0000256" key="2">
    <source>
        <dbReference type="ARBA" id="ARBA00022475"/>
    </source>
</evidence>
<reference evidence="7 8" key="1">
    <citation type="submission" date="2019-03" db="EMBL/GenBank/DDBJ databases">
        <title>Genomic Encyclopedia of Type Strains, Phase IV (KMG-IV): sequencing the most valuable type-strain genomes for metagenomic binning, comparative biology and taxonomic classification.</title>
        <authorList>
            <person name="Goeker M."/>
        </authorList>
    </citation>
    <scope>NUCLEOTIDE SEQUENCE [LARGE SCALE GENOMIC DNA]</scope>
    <source>
        <strain evidence="7 8">DSM 24984</strain>
    </source>
</reference>
<keyword evidence="8" id="KW-1185">Reference proteome</keyword>
<name>A0A4R1KCS9_9BACT</name>
<comment type="caution">
    <text evidence="7">The sequence shown here is derived from an EMBL/GenBank/DDBJ whole genome shotgun (WGS) entry which is preliminary data.</text>
</comment>
<comment type="subcellular location">
    <subcellularLocation>
        <location evidence="1">Cell membrane</location>
        <topology evidence="1">Multi-pass membrane protein</topology>
    </subcellularLocation>
</comment>
<feature type="transmembrane region" description="Helical" evidence="6">
    <location>
        <begin position="289"/>
        <end position="309"/>
    </location>
</feature>
<keyword evidence="2" id="KW-1003">Cell membrane</keyword>
<dbReference type="EMBL" id="SMGG01000003">
    <property type="protein sequence ID" value="TCK62356.1"/>
    <property type="molecule type" value="Genomic_DNA"/>
</dbReference>
<protein>
    <submittedName>
        <fullName evidence="7">O-antigen/teichoic acid export membrane protein</fullName>
    </submittedName>
</protein>
<keyword evidence="5 6" id="KW-0472">Membrane</keyword>
<feature type="transmembrane region" description="Helical" evidence="6">
    <location>
        <begin position="12"/>
        <end position="30"/>
    </location>
</feature>
<evidence type="ECO:0000313" key="7">
    <source>
        <dbReference type="EMBL" id="TCK62356.1"/>
    </source>
</evidence>
<proteinExistence type="predicted"/>
<dbReference type="OrthoDB" id="9180265at2"/>
<feature type="transmembrane region" description="Helical" evidence="6">
    <location>
        <begin position="175"/>
        <end position="195"/>
    </location>
</feature>
<dbReference type="InterPro" id="IPR002797">
    <property type="entry name" value="Polysacc_synth"/>
</dbReference>
<accession>A0A4R1KCS9</accession>
<dbReference type="CDD" id="cd13128">
    <property type="entry name" value="MATE_Wzx_like"/>
    <property type="match status" value="1"/>
</dbReference>
<evidence type="ECO:0000256" key="6">
    <source>
        <dbReference type="SAM" id="Phobius"/>
    </source>
</evidence>
<organism evidence="7 8">
    <name type="scientific">Seleniivibrio woodruffii</name>
    <dbReference type="NCBI Taxonomy" id="1078050"/>
    <lineage>
        <taxon>Bacteria</taxon>
        <taxon>Pseudomonadati</taxon>
        <taxon>Deferribacterota</taxon>
        <taxon>Deferribacteres</taxon>
        <taxon>Deferribacterales</taxon>
        <taxon>Geovibrionaceae</taxon>
        <taxon>Seleniivibrio</taxon>
    </lineage>
</organism>
<dbReference type="Proteomes" id="UP000294614">
    <property type="component" value="Unassembled WGS sequence"/>
</dbReference>
<feature type="transmembrane region" description="Helical" evidence="6">
    <location>
        <begin position="42"/>
        <end position="64"/>
    </location>
</feature>
<dbReference type="RefSeq" id="WP_132872349.1">
    <property type="nucleotide sequence ID" value="NZ_SMGG01000003.1"/>
</dbReference>
<evidence type="ECO:0000256" key="3">
    <source>
        <dbReference type="ARBA" id="ARBA00022692"/>
    </source>
</evidence>